<evidence type="ECO:0000313" key="2">
    <source>
        <dbReference type="Proteomes" id="UP000178606"/>
    </source>
</evidence>
<dbReference type="PANTHER" id="PTHR31891:SF1">
    <property type="entry name" value="FORMAMIDASE C869.04-RELATED"/>
    <property type="match status" value="1"/>
</dbReference>
<dbReference type="EMBL" id="MFKF01000264">
    <property type="protein sequence ID" value="OGG47869.1"/>
    <property type="molecule type" value="Genomic_DNA"/>
</dbReference>
<reference evidence="1 2" key="1">
    <citation type="journal article" date="2016" name="Nat. Commun.">
        <title>Thousands of microbial genomes shed light on interconnected biogeochemical processes in an aquifer system.</title>
        <authorList>
            <person name="Anantharaman K."/>
            <person name="Brown C.T."/>
            <person name="Hug L.A."/>
            <person name="Sharon I."/>
            <person name="Castelle C.J."/>
            <person name="Probst A.J."/>
            <person name="Thomas B.C."/>
            <person name="Singh A."/>
            <person name="Wilkins M.J."/>
            <person name="Karaoz U."/>
            <person name="Brodie E.L."/>
            <person name="Williams K.H."/>
            <person name="Hubbard S.S."/>
            <person name="Banfield J.F."/>
        </authorList>
    </citation>
    <scope>NUCLEOTIDE SEQUENCE [LARGE SCALE GENOMIC DNA]</scope>
    <source>
        <strain evidence="2">RIFCSPLOWO2_12_FULL_64_10</strain>
    </source>
</reference>
<sequence length="311" mass="33573">MATYTLEPERRTLHGHFSCDLPPVLTVDSGDTVRVRTLAAGWEVEPPASPDAPARRFEPRVKDRDNGHALCGPVEVRGAQPGMALEVRVEAVRTGAWGQSFGGGVANDLNKRLGVAGGERCVMIWRLDPDALVGRNQHGHTISLRPFMGVMGMPPPEPGIHPTWPPRLWGGNLDCKELVPGSRLFLPVPVPGALFSVGDGHATQGDGEVSGVAIECPMERVELTFHLREDLRLSAPRAETPAGWLTLGLHQDLNEATWMAVNAMLDLMGELYGLPRNQALSLASLVVDLRVTQIVNGTRGVHALLPHGAIR</sequence>
<dbReference type="Pfam" id="PF03069">
    <property type="entry name" value="FmdA_AmdA"/>
    <property type="match status" value="2"/>
</dbReference>
<proteinExistence type="predicted"/>
<dbReference type="Gene3D" id="3.10.28.20">
    <property type="entry name" value="Acetamidase/Formamidase-like domains"/>
    <property type="match status" value="1"/>
</dbReference>
<name>A0A1F6CF72_HANXR</name>
<dbReference type="AlphaFoldDB" id="A0A1F6CF72"/>
<dbReference type="Proteomes" id="UP000178606">
    <property type="component" value="Unassembled WGS sequence"/>
</dbReference>
<comment type="caution">
    <text evidence="1">The sequence shown here is derived from an EMBL/GenBank/DDBJ whole genome shotgun (WGS) entry which is preliminary data.</text>
</comment>
<protein>
    <submittedName>
        <fullName evidence="1">Acetamidase</fullName>
    </submittedName>
</protein>
<organism evidence="1 2">
    <name type="scientific">Handelsmanbacteria sp. (strain RIFCSPLOWO2_12_FULL_64_10)</name>
    <dbReference type="NCBI Taxonomy" id="1817868"/>
    <lineage>
        <taxon>Bacteria</taxon>
        <taxon>Candidatus Handelsmaniibacteriota</taxon>
    </lineage>
</organism>
<dbReference type="InterPro" id="IPR004304">
    <property type="entry name" value="FmdA_AmdA"/>
</dbReference>
<dbReference type="Gene3D" id="2.60.120.580">
    <property type="entry name" value="Acetamidase/Formamidase-like domains"/>
    <property type="match status" value="1"/>
</dbReference>
<dbReference type="PANTHER" id="PTHR31891">
    <property type="entry name" value="FORMAMIDASE C869.04-RELATED"/>
    <property type="match status" value="1"/>
</dbReference>
<gene>
    <name evidence="1" type="ORF">A3F84_03120</name>
</gene>
<evidence type="ECO:0000313" key="1">
    <source>
        <dbReference type="EMBL" id="OGG47869.1"/>
    </source>
</evidence>
<dbReference type="GO" id="GO:0016811">
    <property type="term" value="F:hydrolase activity, acting on carbon-nitrogen (but not peptide) bonds, in linear amides"/>
    <property type="evidence" value="ECO:0007669"/>
    <property type="project" value="InterPro"/>
</dbReference>
<dbReference type="SUPFAM" id="SSF141130">
    <property type="entry name" value="Acetamidase/Formamidase-like"/>
    <property type="match status" value="1"/>
</dbReference>
<accession>A0A1F6CF72</accession>